<reference evidence="1 2" key="1">
    <citation type="submission" date="2015-12" db="EMBL/GenBank/DDBJ databases">
        <title>Genome sequence of Mucilaginibacter gotjawali.</title>
        <authorList>
            <person name="Lee J.S."/>
            <person name="Lee K.C."/>
            <person name="Kim K.K."/>
            <person name="Lee B.W."/>
        </authorList>
    </citation>
    <scope>NUCLEOTIDE SEQUENCE [LARGE SCALE GENOMIC DNA]</scope>
    <source>
        <strain evidence="1 2">SA3-7</strain>
    </source>
</reference>
<gene>
    <name evidence="1" type="ORF">MgSA37_04360</name>
</gene>
<proteinExistence type="predicted"/>
<evidence type="ECO:0000313" key="1">
    <source>
        <dbReference type="EMBL" id="BAU56163.1"/>
    </source>
</evidence>
<dbReference type="AlphaFoldDB" id="A0A0X8X707"/>
<organism evidence="1 2">
    <name type="scientific">Mucilaginibacter gotjawali</name>
    <dbReference type="NCBI Taxonomy" id="1550579"/>
    <lineage>
        <taxon>Bacteria</taxon>
        <taxon>Pseudomonadati</taxon>
        <taxon>Bacteroidota</taxon>
        <taxon>Sphingobacteriia</taxon>
        <taxon>Sphingobacteriales</taxon>
        <taxon>Sphingobacteriaceae</taxon>
        <taxon>Mucilaginibacter</taxon>
    </lineage>
</organism>
<dbReference type="EMBL" id="AP017313">
    <property type="protein sequence ID" value="BAU56163.1"/>
    <property type="molecule type" value="Genomic_DNA"/>
</dbReference>
<name>A0A0X8X707_9SPHI</name>
<dbReference type="KEGG" id="mgot:MgSA37_04360"/>
<evidence type="ECO:0000313" key="2">
    <source>
        <dbReference type="Proteomes" id="UP000218263"/>
    </source>
</evidence>
<dbReference type="RefSeq" id="WP_096354798.1">
    <property type="nucleotide sequence ID" value="NZ_AP017313.1"/>
</dbReference>
<protein>
    <submittedName>
        <fullName evidence="1">Uncharacterized protein</fullName>
    </submittedName>
</protein>
<sequence>MKTIFGILLIFGYTGIAQLKIGVKLNNSMKIIDNSKLIMTNPGGFEKGCSVIFEKHKYDLILDGSKRIKKIFTNDPGFTTSEGIKIGMTYKIVLAKLTADDQHIISGWATWYVSKSGWKVAFDYKHPVNDTSKIIFLFKS</sequence>
<dbReference type="Proteomes" id="UP000218263">
    <property type="component" value="Chromosome"/>
</dbReference>
<accession>A0A0X8X707</accession>
<keyword evidence="2" id="KW-1185">Reference proteome</keyword>